<dbReference type="Proteomes" id="UP000054937">
    <property type="component" value="Unassembled WGS sequence"/>
</dbReference>
<evidence type="ECO:0000313" key="7">
    <source>
        <dbReference type="Proteomes" id="UP000054937"/>
    </source>
</evidence>
<feature type="transmembrane region" description="Helical" evidence="5">
    <location>
        <begin position="85"/>
        <end position="112"/>
    </location>
</feature>
<dbReference type="Pfam" id="PF01124">
    <property type="entry name" value="MAPEG"/>
    <property type="match status" value="1"/>
</dbReference>
<comment type="caution">
    <text evidence="6">The sequence shown here is derived from an EMBL/GenBank/DDBJ whole genome shotgun (WGS) entry which is preliminary data.</text>
</comment>
<organism evidence="6 7">
    <name type="scientific">Pseudocohnilembus persalinus</name>
    <name type="common">Ciliate</name>
    <dbReference type="NCBI Taxonomy" id="266149"/>
    <lineage>
        <taxon>Eukaryota</taxon>
        <taxon>Sar</taxon>
        <taxon>Alveolata</taxon>
        <taxon>Ciliophora</taxon>
        <taxon>Intramacronucleata</taxon>
        <taxon>Oligohymenophorea</taxon>
        <taxon>Scuticociliatia</taxon>
        <taxon>Philasterida</taxon>
        <taxon>Pseudocohnilembidae</taxon>
        <taxon>Pseudocohnilembus</taxon>
    </lineage>
</organism>
<protein>
    <recommendedName>
        <fullName evidence="8">Membrane-associated, eicosanoid/glutathione metabolism (MAPEG) protein</fullName>
    </recommendedName>
</protein>
<reference evidence="6 7" key="1">
    <citation type="journal article" date="2015" name="Sci. Rep.">
        <title>Genome of the facultative scuticociliatosis pathogen Pseudocohnilembus persalinus provides insight into its virulence through horizontal gene transfer.</title>
        <authorList>
            <person name="Xiong J."/>
            <person name="Wang G."/>
            <person name="Cheng J."/>
            <person name="Tian M."/>
            <person name="Pan X."/>
            <person name="Warren A."/>
            <person name="Jiang C."/>
            <person name="Yuan D."/>
            <person name="Miao W."/>
        </authorList>
    </citation>
    <scope>NUCLEOTIDE SEQUENCE [LARGE SCALE GENOMIC DNA]</scope>
    <source>
        <strain evidence="6">36N120E</strain>
    </source>
</reference>
<evidence type="ECO:0000256" key="4">
    <source>
        <dbReference type="ARBA" id="ARBA00023136"/>
    </source>
</evidence>
<dbReference type="InterPro" id="IPR001129">
    <property type="entry name" value="Membr-assoc_MAPEG"/>
</dbReference>
<dbReference type="InParanoid" id="A0A0V0QZ64"/>
<keyword evidence="7" id="KW-1185">Reference proteome</keyword>
<accession>A0A0V0QZ64</accession>
<feature type="transmembrane region" description="Helical" evidence="5">
    <location>
        <begin position="132"/>
        <end position="153"/>
    </location>
</feature>
<keyword evidence="3 5" id="KW-1133">Transmembrane helix</keyword>
<comment type="subcellular location">
    <subcellularLocation>
        <location evidence="1">Membrane</location>
    </subcellularLocation>
</comment>
<gene>
    <name evidence="6" type="ORF">PPERSA_06972</name>
</gene>
<dbReference type="AlphaFoldDB" id="A0A0V0QZ64"/>
<evidence type="ECO:0000256" key="3">
    <source>
        <dbReference type="ARBA" id="ARBA00022989"/>
    </source>
</evidence>
<keyword evidence="4 5" id="KW-0472">Membrane</keyword>
<evidence type="ECO:0000256" key="2">
    <source>
        <dbReference type="ARBA" id="ARBA00022692"/>
    </source>
</evidence>
<evidence type="ECO:0000256" key="1">
    <source>
        <dbReference type="ARBA" id="ARBA00004370"/>
    </source>
</evidence>
<dbReference type="InterPro" id="IPR023352">
    <property type="entry name" value="MAPEG-like_dom_sf"/>
</dbReference>
<dbReference type="EMBL" id="LDAU01000084">
    <property type="protein sequence ID" value="KRX07357.1"/>
    <property type="molecule type" value="Genomic_DNA"/>
</dbReference>
<dbReference type="SUPFAM" id="SSF161084">
    <property type="entry name" value="MAPEG domain-like"/>
    <property type="match status" value="1"/>
</dbReference>
<dbReference type="OrthoDB" id="4456959at2759"/>
<evidence type="ECO:0000313" key="6">
    <source>
        <dbReference type="EMBL" id="KRX07357.1"/>
    </source>
</evidence>
<evidence type="ECO:0008006" key="8">
    <source>
        <dbReference type="Google" id="ProtNLM"/>
    </source>
</evidence>
<proteinExistence type="predicted"/>
<sequence length="154" mass="17950">MDIKMNSEQINLSEIEKYQFQIFKPASLLVIVTIFVWLAMNATRFPIISKLKDLQVLNYPTQKEKILQSVSGPSNNFINLFEFPVLFYLACVVIAVCKINSGSFMSLAYGFVFFRAIHSLIQSTYNLIMHRFMVYVISCLILFIMWGNILYHIW</sequence>
<dbReference type="GO" id="GO:0016020">
    <property type="term" value="C:membrane"/>
    <property type="evidence" value="ECO:0007669"/>
    <property type="project" value="UniProtKB-SubCell"/>
</dbReference>
<dbReference type="Gene3D" id="1.20.120.550">
    <property type="entry name" value="Membrane associated eicosanoid/glutathione metabolism-like domain"/>
    <property type="match status" value="1"/>
</dbReference>
<name>A0A0V0QZ64_PSEPJ</name>
<keyword evidence="2 5" id="KW-0812">Transmembrane</keyword>
<feature type="transmembrane region" description="Helical" evidence="5">
    <location>
        <begin position="21"/>
        <end position="40"/>
    </location>
</feature>
<evidence type="ECO:0000256" key="5">
    <source>
        <dbReference type="SAM" id="Phobius"/>
    </source>
</evidence>